<dbReference type="AlphaFoldDB" id="A0A2S7Z7T3"/>
<accession>A0A2S7Z7T3</accession>
<keyword evidence="1" id="KW-0812">Transmembrane</keyword>
<proteinExistence type="predicted"/>
<evidence type="ECO:0000313" key="3">
    <source>
        <dbReference type="Proteomes" id="UP000237916"/>
    </source>
</evidence>
<keyword evidence="3" id="KW-1185">Reference proteome</keyword>
<keyword evidence="1" id="KW-1133">Transmembrane helix</keyword>
<gene>
    <name evidence="2" type="ORF">VEHSUH05_08200</name>
</gene>
<protein>
    <submittedName>
        <fullName evidence="2">Uncharacterized protein</fullName>
    </submittedName>
</protein>
<dbReference type="EMBL" id="PPDB01000007">
    <property type="protein sequence ID" value="PQL19336.1"/>
    <property type="molecule type" value="Genomic_DNA"/>
</dbReference>
<organism evidence="2 3">
    <name type="scientific">Veillonella denticariosi JCM 15641</name>
    <dbReference type="NCBI Taxonomy" id="1298594"/>
    <lineage>
        <taxon>Bacteria</taxon>
        <taxon>Bacillati</taxon>
        <taxon>Bacillota</taxon>
        <taxon>Negativicutes</taxon>
        <taxon>Veillonellales</taxon>
        <taxon>Veillonellaceae</taxon>
        <taxon>Veillonella</taxon>
    </lineage>
</organism>
<reference evidence="2 3" key="1">
    <citation type="submission" date="2018-01" db="EMBL/GenBank/DDBJ databases">
        <title>Draft genome sequences of clinical isolates and type strains of oral Veillonella including Veillonella infantum sp., nov.</title>
        <authorList>
            <person name="Mashima I."/>
            <person name="Liao Y.-C."/>
            <person name="Sabharwal A."/>
            <person name="Haase E.M."/>
            <person name="Nakazawa F."/>
            <person name="Scannapieco F.A."/>
        </authorList>
    </citation>
    <scope>NUCLEOTIDE SEQUENCE [LARGE SCALE GENOMIC DNA]</scope>
    <source>
        <strain evidence="2 3">JCM 15641</strain>
    </source>
</reference>
<comment type="caution">
    <text evidence="2">The sequence shown here is derived from an EMBL/GenBank/DDBJ whole genome shotgun (WGS) entry which is preliminary data.</text>
</comment>
<evidence type="ECO:0000313" key="2">
    <source>
        <dbReference type="EMBL" id="PQL19336.1"/>
    </source>
</evidence>
<feature type="transmembrane region" description="Helical" evidence="1">
    <location>
        <begin position="12"/>
        <end position="39"/>
    </location>
</feature>
<name>A0A2S7Z7T3_9FIRM</name>
<evidence type="ECO:0000256" key="1">
    <source>
        <dbReference type="SAM" id="Phobius"/>
    </source>
</evidence>
<keyword evidence="1" id="KW-0472">Membrane</keyword>
<dbReference type="Proteomes" id="UP000237916">
    <property type="component" value="Unassembled WGS sequence"/>
</dbReference>
<sequence>MYAMVPKQVVILLHNTTAITLVIQLVTIITKAIAILHLITEDAADVENNISDTTKAYSTECVL</sequence>
<dbReference type="OrthoDB" id="9998069at2"/>